<evidence type="ECO:0000259" key="11">
    <source>
        <dbReference type="SMART" id="SM00861"/>
    </source>
</evidence>
<evidence type="ECO:0000256" key="3">
    <source>
        <dbReference type="ARBA" id="ARBA00011738"/>
    </source>
</evidence>
<comment type="catalytic activity">
    <reaction evidence="10">
        <text>D-glyceraldehyde 3-phosphate + pyruvate + H(+) = 1-deoxy-D-xylulose 5-phosphate + CO2</text>
        <dbReference type="Rhea" id="RHEA:12605"/>
        <dbReference type="ChEBI" id="CHEBI:15361"/>
        <dbReference type="ChEBI" id="CHEBI:15378"/>
        <dbReference type="ChEBI" id="CHEBI:16526"/>
        <dbReference type="ChEBI" id="CHEBI:57792"/>
        <dbReference type="ChEBI" id="CHEBI:59776"/>
        <dbReference type="EC" id="2.2.1.7"/>
    </reaction>
</comment>
<dbReference type="InterPro" id="IPR005477">
    <property type="entry name" value="Dxylulose-5-P_synthase"/>
</dbReference>
<dbReference type="SUPFAM" id="SSF52518">
    <property type="entry name" value="Thiamin diphosphate-binding fold (THDP-binding)"/>
    <property type="match status" value="2"/>
</dbReference>
<feature type="binding site" evidence="10">
    <location>
        <begin position="113"/>
        <end position="115"/>
    </location>
    <ligand>
        <name>thiamine diphosphate</name>
        <dbReference type="ChEBI" id="CHEBI:58937"/>
    </ligand>
</feature>
<dbReference type="EC" id="2.2.1.7" evidence="10"/>
<dbReference type="SMART" id="SM00861">
    <property type="entry name" value="Transket_pyr"/>
    <property type="match status" value="1"/>
</dbReference>
<dbReference type="NCBIfam" id="TIGR00204">
    <property type="entry name" value="dxs"/>
    <property type="match status" value="1"/>
</dbReference>
<dbReference type="Gene3D" id="3.40.50.920">
    <property type="match status" value="1"/>
</dbReference>
<evidence type="ECO:0000256" key="7">
    <source>
        <dbReference type="ARBA" id="ARBA00022977"/>
    </source>
</evidence>
<dbReference type="SUPFAM" id="SSF52922">
    <property type="entry name" value="TK C-terminal domain-like"/>
    <property type="match status" value="1"/>
</dbReference>
<feature type="domain" description="Transketolase-like pyrimidine-binding" evidence="11">
    <location>
        <begin position="315"/>
        <end position="480"/>
    </location>
</feature>
<dbReference type="InterPro" id="IPR049557">
    <property type="entry name" value="Transketolase_CS"/>
</dbReference>
<feature type="binding site" evidence="10">
    <location>
        <begin position="145"/>
        <end position="146"/>
    </location>
    <ligand>
        <name>thiamine diphosphate</name>
        <dbReference type="ChEBI" id="CHEBI:58937"/>
    </ligand>
</feature>
<feature type="binding site" evidence="10">
    <location>
        <position position="173"/>
    </location>
    <ligand>
        <name>thiamine diphosphate</name>
        <dbReference type="ChEBI" id="CHEBI:58937"/>
    </ligand>
</feature>
<keyword evidence="8 10" id="KW-0786">Thiamine pyrophosphate</keyword>
<dbReference type="Pfam" id="PF02779">
    <property type="entry name" value="Transket_pyr"/>
    <property type="match status" value="1"/>
</dbReference>
<dbReference type="eggNOG" id="COG1154">
    <property type="taxonomic scope" value="Bacteria"/>
</dbReference>
<keyword evidence="7 10" id="KW-0784">Thiamine biosynthesis</keyword>
<dbReference type="GO" id="GO:0016114">
    <property type="term" value="P:terpenoid biosynthetic process"/>
    <property type="evidence" value="ECO:0007669"/>
    <property type="project" value="UniProtKB-UniRule"/>
</dbReference>
<feature type="binding site" evidence="10">
    <location>
        <position position="144"/>
    </location>
    <ligand>
        <name>Mg(2+)</name>
        <dbReference type="ChEBI" id="CHEBI:18420"/>
    </ligand>
</feature>
<dbReference type="CDD" id="cd02007">
    <property type="entry name" value="TPP_DXS"/>
    <property type="match status" value="1"/>
</dbReference>
<dbReference type="InterPro" id="IPR029061">
    <property type="entry name" value="THDP-binding"/>
</dbReference>
<dbReference type="Pfam" id="PF13292">
    <property type="entry name" value="DXP_synthase_N"/>
    <property type="match status" value="1"/>
</dbReference>
<evidence type="ECO:0000256" key="2">
    <source>
        <dbReference type="ARBA" id="ARBA00011081"/>
    </source>
</evidence>
<dbReference type="GO" id="GO:0000287">
    <property type="term" value="F:magnesium ion binding"/>
    <property type="evidence" value="ECO:0007669"/>
    <property type="project" value="UniProtKB-UniRule"/>
</dbReference>
<gene>
    <name evidence="10" type="primary">dxs</name>
    <name evidence="12" type="ordered locus">BpOF4_01495</name>
</gene>
<dbReference type="AlphaFoldDB" id="D3FUU1"/>
<comment type="function">
    <text evidence="10">Catalyzes the acyloin condensation reaction between C atoms 2 and 3 of pyruvate and glyceraldehyde 3-phosphate to yield 1-deoxy-D-xylulose-5-phosphate (DXP).</text>
</comment>
<dbReference type="HOGENOM" id="CLU_009227_1_4_9"/>
<dbReference type="InterPro" id="IPR020826">
    <property type="entry name" value="Transketolase_BS"/>
</dbReference>
<dbReference type="PANTHER" id="PTHR43322">
    <property type="entry name" value="1-D-DEOXYXYLULOSE 5-PHOSPHATE SYNTHASE-RELATED"/>
    <property type="match status" value="1"/>
</dbReference>
<sequence>MKLEEFKNPSVLKNYSKDEMAELAEDVRSFLIEKLSVTGGHLGPNLGVVELTLALHQLFDSPKDKFIWDVGHQAYVHKILTGRAGQFDQLRQYKGLCGFPKRNESEHDVWETGHSSTSLSAAMGMAVARDLKGTDENVVAIIGDGALTGGMALEALNHIGHEQKDLIVVLNDNEMSIAPNVGALHSVLGRLRTAGKYQKAKEELEQLIKKIPAFGGKLATTAERVKDSLKYLLVSGIFFEEMGFTYLGPVDGHDFDDLKENLSYAKKTKGPVLIHVLTKKGKGYEPAEKDEKGTWHGLGPYKIESGEVVKKPGPPSYSGVFAETLKKVAKEDKRIVAITAAMPGGTKLDVFAKEFPDRMIDVGIAEQHATTMAGGLATQGMKPVFAVYSTFLQRGYDQIVHDVCRQNLNVVFAIDRAGLVGADGETHQGVFDIAYLRHLPNMKILMPKDENELQHMIYTATQYNDGPIAVRYPRGNGYGIKMDETLKVLPIGKWETVRDGNDACILSFGTMLPVAEEAVEQLAKEGISVKLVNANSAKPLDEELLHDLAKANMPVLTLEEACVQGGFGSAVLEFFHDHHYHNVEVNRMGIPDEFIEHGSVGQLLEEVGLTSAGVVEQLSTMLPRKQQRA</sequence>
<name>D3FUU1_ALKPO</name>
<dbReference type="PROSITE" id="PS00802">
    <property type="entry name" value="TRANSKETOLASE_2"/>
    <property type="match status" value="1"/>
</dbReference>
<comment type="cofactor">
    <cofactor evidence="10">
        <name>thiamine diphosphate</name>
        <dbReference type="ChEBI" id="CHEBI:58937"/>
    </cofactor>
    <text evidence="10">Binds 1 thiamine pyrophosphate per subunit.</text>
</comment>
<evidence type="ECO:0000256" key="1">
    <source>
        <dbReference type="ARBA" id="ARBA00004980"/>
    </source>
</evidence>
<evidence type="ECO:0000313" key="13">
    <source>
        <dbReference type="Proteomes" id="UP000001544"/>
    </source>
</evidence>
<evidence type="ECO:0000256" key="6">
    <source>
        <dbReference type="ARBA" id="ARBA00022842"/>
    </source>
</evidence>
<dbReference type="Pfam" id="PF02780">
    <property type="entry name" value="Transketolase_C"/>
    <property type="match status" value="1"/>
</dbReference>
<dbReference type="InterPro" id="IPR033248">
    <property type="entry name" value="Transketolase_C"/>
</dbReference>
<dbReference type="RefSeq" id="WP_012959645.1">
    <property type="nucleotide sequence ID" value="NC_013791.2"/>
</dbReference>
<dbReference type="HAMAP" id="MF_00315">
    <property type="entry name" value="DXP_synth"/>
    <property type="match status" value="1"/>
</dbReference>
<dbReference type="NCBIfam" id="NF003933">
    <property type="entry name" value="PRK05444.2-2"/>
    <property type="match status" value="1"/>
</dbReference>
<dbReference type="PANTHER" id="PTHR43322:SF5">
    <property type="entry name" value="1-DEOXY-D-XYLULOSE-5-PHOSPHATE SYNTHASE, CHLOROPLASTIC"/>
    <property type="match status" value="1"/>
</dbReference>
<dbReference type="Proteomes" id="UP000001544">
    <property type="component" value="Chromosome"/>
</dbReference>
<feature type="binding site" evidence="10">
    <location>
        <position position="173"/>
    </location>
    <ligand>
        <name>Mg(2+)</name>
        <dbReference type="ChEBI" id="CHEBI:18420"/>
    </ligand>
</feature>
<comment type="cofactor">
    <cofactor evidence="10">
        <name>Mg(2+)</name>
        <dbReference type="ChEBI" id="CHEBI:18420"/>
    </cofactor>
    <text evidence="10">Binds 1 Mg(2+) ion per subunit.</text>
</comment>
<comment type="subunit">
    <text evidence="3 10">Homodimer.</text>
</comment>
<dbReference type="GO" id="GO:0009228">
    <property type="term" value="P:thiamine biosynthetic process"/>
    <property type="evidence" value="ECO:0007669"/>
    <property type="project" value="UniProtKB-UniRule"/>
</dbReference>
<evidence type="ECO:0000313" key="12">
    <source>
        <dbReference type="EMBL" id="ADC48367.1"/>
    </source>
</evidence>
<proteinExistence type="inferred from homology"/>
<dbReference type="KEGG" id="bpf:BpOF4_01495"/>
<feature type="binding site" evidence="10">
    <location>
        <position position="72"/>
    </location>
    <ligand>
        <name>thiamine diphosphate</name>
        <dbReference type="ChEBI" id="CHEBI:58937"/>
    </ligand>
</feature>
<keyword evidence="5 10" id="KW-0479">Metal-binding</keyword>
<dbReference type="GO" id="GO:0030976">
    <property type="term" value="F:thiamine pyrophosphate binding"/>
    <property type="evidence" value="ECO:0007669"/>
    <property type="project" value="UniProtKB-UniRule"/>
</dbReference>
<evidence type="ECO:0000256" key="10">
    <source>
        <dbReference type="HAMAP-Rule" id="MF_00315"/>
    </source>
</evidence>
<keyword evidence="4 10" id="KW-0808">Transferase</keyword>
<dbReference type="InterPro" id="IPR009014">
    <property type="entry name" value="Transketo_C/PFOR_II"/>
</dbReference>
<evidence type="ECO:0000256" key="4">
    <source>
        <dbReference type="ARBA" id="ARBA00022679"/>
    </source>
</evidence>
<reference evidence="12 13" key="1">
    <citation type="journal article" date="2011" name="Environ. Microbiol.">
        <title>Genome of alkaliphilic Bacillus pseudofirmus OF4 reveals adaptations that support the ability to grow in an external pH range from 7.5 to 11.4.</title>
        <authorList>
            <person name="Janto B."/>
            <person name="Ahmed A."/>
            <person name="Ito M."/>
            <person name="Liu J."/>
            <person name="Hicks D.B."/>
            <person name="Pagni S."/>
            <person name="Fackelmayer O.J."/>
            <person name="Smith T.A."/>
            <person name="Earl J."/>
            <person name="Elbourne L.D."/>
            <person name="Hassan K."/>
            <person name="Paulsen I.T."/>
            <person name="Kolsto A.B."/>
            <person name="Tourasse N.J."/>
            <person name="Ehrlich G.D."/>
            <person name="Boissy R."/>
            <person name="Ivey D.M."/>
            <person name="Li G."/>
            <person name="Xue Y."/>
            <person name="Ma Y."/>
            <person name="Hu F.Z."/>
            <person name="Krulwich T.A."/>
        </authorList>
    </citation>
    <scope>NUCLEOTIDE SEQUENCE [LARGE SCALE GENOMIC DNA]</scope>
    <source>
        <strain evidence="13">ATCC BAA-2126 / JCM 17055 / OF4</strain>
    </source>
</reference>
<evidence type="ECO:0000256" key="9">
    <source>
        <dbReference type="ARBA" id="ARBA00023229"/>
    </source>
</evidence>
<dbReference type="GO" id="GO:0019288">
    <property type="term" value="P:isopentenyl diphosphate biosynthetic process, methylerythritol 4-phosphate pathway"/>
    <property type="evidence" value="ECO:0007669"/>
    <property type="project" value="TreeGrafter"/>
</dbReference>
<comment type="similarity">
    <text evidence="2 10">Belongs to the transketolase family. DXPS subfamily.</text>
</comment>
<dbReference type="STRING" id="398511.BpOF4_01495"/>
<organism evidence="12 13">
    <name type="scientific">Alkalihalophilus pseudofirmus (strain ATCC BAA-2126 / JCM 17055 / OF4)</name>
    <name type="common">Bacillus pseudofirmus</name>
    <dbReference type="NCBI Taxonomy" id="398511"/>
    <lineage>
        <taxon>Bacteria</taxon>
        <taxon>Bacillati</taxon>
        <taxon>Bacillota</taxon>
        <taxon>Bacilli</taxon>
        <taxon>Bacillales</taxon>
        <taxon>Bacillaceae</taxon>
        <taxon>Alkalihalophilus</taxon>
    </lineage>
</organism>
<feature type="binding site" evidence="10">
    <location>
        <position position="284"/>
    </location>
    <ligand>
        <name>thiamine diphosphate</name>
        <dbReference type="ChEBI" id="CHEBI:58937"/>
    </ligand>
</feature>
<dbReference type="CDD" id="cd07033">
    <property type="entry name" value="TPP_PYR_DXS_TK_like"/>
    <property type="match status" value="1"/>
</dbReference>
<protein>
    <recommendedName>
        <fullName evidence="10">1-deoxy-D-xylulose-5-phosphate synthase</fullName>
        <ecNumber evidence="10">2.2.1.7</ecNumber>
    </recommendedName>
    <alternativeName>
        <fullName evidence="10">1-deoxyxylulose-5-phosphate synthase</fullName>
        <shortName evidence="10">DXP synthase</shortName>
        <shortName evidence="10">DXPS</shortName>
    </alternativeName>
</protein>
<dbReference type="EMBL" id="CP001878">
    <property type="protein sequence ID" value="ADC48367.1"/>
    <property type="molecule type" value="Genomic_DNA"/>
</dbReference>
<dbReference type="FunFam" id="3.40.50.970:FF:000030">
    <property type="entry name" value="1-deoxy-D-xylulose-5-phosphate synthase"/>
    <property type="match status" value="1"/>
</dbReference>
<dbReference type="GO" id="GO:0005829">
    <property type="term" value="C:cytosol"/>
    <property type="evidence" value="ECO:0007669"/>
    <property type="project" value="TreeGrafter"/>
</dbReference>
<comment type="pathway">
    <text evidence="1 10">Metabolic intermediate biosynthesis; 1-deoxy-D-xylulose 5-phosphate biosynthesis; 1-deoxy-D-xylulose 5-phosphate from D-glyceraldehyde 3-phosphate and pyruvate: step 1/1.</text>
</comment>
<feature type="binding site" evidence="10">
    <location>
        <position position="366"/>
    </location>
    <ligand>
        <name>thiamine diphosphate</name>
        <dbReference type="ChEBI" id="CHEBI:58937"/>
    </ligand>
</feature>
<dbReference type="UniPathway" id="UPA00064">
    <property type="reaction ID" value="UER00091"/>
</dbReference>
<accession>D3FUU1</accession>
<dbReference type="Gene3D" id="3.40.50.970">
    <property type="match status" value="2"/>
</dbReference>
<dbReference type="GO" id="GO:0008661">
    <property type="term" value="F:1-deoxy-D-xylulose-5-phosphate synthase activity"/>
    <property type="evidence" value="ECO:0007669"/>
    <property type="project" value="UniProtKB-UniRule"/>
</dbReference>
<evidence type="ECO:0000256" key="5">
    <source>
        <dbReference type="ARBA" id="ARBA00022723"/>
    </source>
</evidence>
<evidence type="ECO:0000256" key="8">
    <source>
        <dbReference type="ARBA" id="ARBA00023052"/>
    </source>
</evidence>
<keyword evidence="9 10" id="KW-0414">Isoprene biosynthesis</keyword>
<dbReference type="PROSITE" id="PS00801">
    <property type="entry name" value="TRANSKETOLASE_1"/>
    <property type="match status" value="1"/>
</dbReference>
<keyword evidence="13" id="KW-1185">Reference proteome</keyword>
<keyword evidence="6 10" id="KW-0460">Magnesium</keyword>
<dbReference type="InterPro" id="IPR005475">
    <property type="entry name" value="Transketolase-like_Pyr-bd"/>
</dbReference>
<dbReference type="FunFam" id="3.40.50.920:FF:000002">
    <property type="entry name" value="1-deoxy-D-xylulose-5-phosphate synthase"/>
    <property type="match status" value="1"/>
</dbReference>